<proteinExistence type="predicted"/>
<dbReference type="EMBL" id="SUME01000001">
    <property type="protein sequence ID" value="TJZ63122.1"/>
    <property type="molecule type" value="Genomic_DNA"/>
</dbReference>
<feature type="domain" description="RsdA/BaiN/AoA(So)-like insert" evidence="5">
    <location>
        <begin position="190"/>
        <end position="329"/>
    </location>
</feature>
<evidence type="ECO:0000313" key="6">
    <source>
        <dbReference type="EMBL" id="TJZ63122.1"/>
    </source>
</evidence>
<sequence length="393" mass="43718">MSKPPIVIIGAGAAGLIAAQKLAENGFNVNIYEQNKAAARKFLVAGHGGFNLTHNEKIDTFIQRYDKIEIQKIVKYFDNQATIKWLTNLGIPTFTGSSGKIFPTKDIKPIQVLKAILTKLADSRVKIHYGYRMIDFDEKSVTLSYQGELLRTPYQRLILGLGGGSWSKTGSDAKWVDLFRTKGIEVNTLQPANSGFNTKADFSTLAGQVLKNIQLKFAEHTKTGEVVFTSYGVEGAPVYYLNRLIRQKPFPITLFLDLKPSHTEKAIEKELETKAHIASILKDKLRLSQTAILLAKFLDKETYTNPGKLARAIKNFPIEVTSLRPIDEVISTAGGVSFEELTDSLELKKYPNIFCIGEMLDWEAPTGGYLLQACFSSGVWIADKIKQDDTPSF</sequence>
<evidence type="ECO:0000259" key="4">
    <source>
        <dbReference type="Pfam" id="PF03486"/>
    </source>
</evidence>
<dbReference type="AlphaFoldDB" id="A0A4U0P8J4"/>
<protein>
    <submittedName>
        <fullName evidence="6">TIGR03862 family flavoprotein</fullName>
    </submittedName>
</protein>
<dbReference type="InterPro" id="IPR023166">
    <property type="entry name" value="BaiN-like_dom_sf"/>
</dbReference>
<dbReference type="RefSeq" id="WP_136899668.1">
    <property type="nucleotide sequence ID" value="NZ_SUME01000001.1"/>
</dbReference>
<evidence type="ECO:0000256" key="3">
    <source>
        <dbReference type="ARBA" id="ARBA00022827"/>
    </source>
</evidence>
<dbReference type="OrthoDB" id="5288829at2"/>
<feature type="domain" description="RsdA/BaiN/AoA(So)-like Rossmann fold-like" evidence="4">
    <location>
        <begin position="6"/>
        <end position="382"/>
    </location>
</feature>
<dbReference type="Gene3D" id="1.10.8.260">
    <property type="entry name" value="HI0933 insert domain-like"/>
    <property type="match status" value="1"/>
</dbReference>
<dbReference type="Pfam" id="PF03486">
    <property type="entry name" value="HI0933_like"/>
    <property type="match status" value="1"/>
</dbReference>
<comment type="cofactor">
    <cofactor evidence="1">
        <name>FAD</name>
        <dbReference type="ChEBI" id="CHEBI:57692"/>
    </cofactor>
</comment>
<accession>A0A4U0P8J4</accession>
<keyword evidence="3" id="KW-0274">FAD</keyword>
<dbReference type="InterPro" id="IPR057661">
    <property type="entry name" value="RsdA/BaiN/AoA(So)_Rossmann"/>
</dbReference>
<keyword evidence="7" id="KW-1185">Reference proteome</keyword>
<dbReference type="NCBIfam" id="TIGR00275">
    <property type="entry name" value="aminoacetone oxidase family FAD-binding enzyme"/>
    <property type="match status" value="1"/>
</dbReference>
<evidence type="ECO:0000313" key="7">
    <source>
        <dbReference type="Proteomes" id="UP000306808"/>
    </source>
</evidence>
<dbReference type="SUPFAM" id="SSF51905">
    <property type="entry name" value="FAD/NAD(P)-binding domain"/>
    <property type="match status" value="1"/>
</dbReference>
<dbReference type="Pfam" id="PF22780">
    <property type="entry name" value="HI0933_like_1st"/>
    <property type="match status" value="1"/>
</dbReference>
<dbReference type="PRINTS" id="PR00411">
    <property type="entry name" value="PNDRDTASEI"/>
</dbReference>
<name>A0A4U0P8J4_9SPHI</name>
<dbReference type="InterPro" id="IPR036188">
    <property type="entry name" value="FAD/NAD-bd_sf"/>
</dbReference>
<comment type="caution">
    <text evidence="6">The sequence shown here is derived from an EMBL/GenBank/DDBJ whole genome shotgun (WGS) entry which is preliminary data.</text>
</comment>
<dbReference type="Gene3D" id="2.40.30.10">
    <property type="entry name" value="Translation factors"/>
    <property type="match status" value="1"/>
</dbReference>
<evidence type="ECO:0000259" key="5">
    <source>
        <dbReference type="Pfam" id="PF22780"/>
    </source>
</evidence>
<dbReference type="InterPro" id="IPR055178">
    <property type="entry name" value="RsdA/BaiN/AoA(So)-like_dom"/>
</dbReference>
<dbReference type="InterPro" id="IPR004792">
    <property type="entry name" value="BaiN-like"/>
</dbReference>
<evidence type="ECO:0000256" key="2">
    <source>
        <dbReference type="ARBA" id="ARBA00022630"/>
    </source>
</evidence>
<dbReference type="InterPro" id="IPR022460">
    <property type="entry name" value="Flavoprotein_PP4765"/>
</dbReference>
<dbReference type="Proteomes" id="UP000306808">
    <property type="component" value="Unassembled WGS sequence"/>
</dbReference>
<dbReference type="PANTHER" id="PTHR42887:SF1">
    <property type="entry name" value="BLR3961 PROTEIN"/>
    <property type="match status" value="1"/>
</dbReference>
<dbReference type="SUPFAM" id="SSF160996">
    <property type="entry name" value="HI0933 insert domain-like"/>
    <property type="match status" value="1"/>
</dbReference>
<organism evidence="6 7">
    <name type="scientific">Sphingobacterium olei</name>
    <dbReference type="NCBI Taxonomy" id="2571155"/>
    <lineage>
        <taxon>Bacteria</taxon>
        <taxon>Pseudomonadati</taxon>
        <taxon>Bacteroidota</taxon>
        <taxon>Sphingobacteriia</taxon>
        <taxon>Sphingobacteriales</taxon>
        <taxon>Sphingobacteriaceae</taxon>
        <taxon>Sphingobacterium</taxon>
    </lineage>
</organism>
<evidence type="ECO:0000256" key="1">
    <source>
        <dbReference type="ARBA" id="ARBA00001974"/>
    </source>
</evidence>
<reference evidence="6 7" key="1">
    <citation type="submission" date="2019-04" db="EMBL/GenBank/DDBJ databases">
        <title>Sphingobacterium olei sp. nov., isolated from oil-contaminated soil.</title>
        <authorList>
            <person name="Liu B."/>
        </authorList>
    </citation>
    <scope>NUCLEOTIDE SEQUENCE [LARGE SCALE GENOMIC DNA]</scope>
    <source>
        <strain evidence="6 7">HAL-9</strain>
    </source>
</reference>
<dbReference type="NCBIfam" id="TIGR03862">
    <property type="entry name" value="flavo_PP4765"/>
    <property type="match status" value="1"/>
</dbReference>
<gene>
    <name evidence="6" type="ORF">FAZ15_02155</name>
</gene>
<keyword evidence="2" id="KW-0285">Flavoprotein</keyword>
<dbReference type="PANTHER" id="PTHR42887">
    <property type="entry name" value="OS12G0638800 PROTEIN"/>
    <property type="match status" value="1"/>
</dbReference>
<dbReference type="Gene3D" id="3.50.50.60">
    <property type="entry name" value="FAD/NAD(P)-binding domain"/>
    <property type="match status" value="1"/>
</dbReference>